<dbReference type="EMBL" id="JAGRQH010000006">
    <property type="protein sequence ID" value="MBR0560164.1"/>
    <property type="molecule type" value="Genomic_DNA"/>
</dbReference>
<keyword evidence="4" id="KW-0808">Transferase</keyword>
<evidence type="ECO:0000256" key="9">
    <source>
        <dbReference type="SAM" id="Phobius"/>
    </source>
</evidence>
<feature type="transmembrane region" description="Helical" evidence="9">
    <location>
        <begin position="12"/>
        <end position="31"/>
    </location>
</feature>
<evidence type="ECO:0000256" key="3">
    <source>
        <dbReference type="ARBA" id="ARBA00022553"/>
    </source>
</evidence>
<sequence>MLSILIFLADSFTNFEIATAVLYVSVVLLGAQFLSSRHLWQIAGLCAAMTIISLSITPHGNLHSGIINTALSITAIFATTLMATRMLKAIAAEHEARLQLIHLARVNTLGELSTSIAHEIKQPLTGIASSTTAALNWLSTTPPNIERARSALNRITADATRTADIIERIRQMSRRSTPEFQVIHPTSLVQKIVDITHTDLLRNRITVSINNKCEDALISVDEVQIQQVFINLIINAIAAIKATNRLNGQISIIIEKSEKNFVALSVSDNGIGIPEDALNHIFEPFHTTRETGTGLGLAICRSIIEAHGGHIHAFCSEKTGTTFLFRLPLFSRVQ</sequence>
<keyword evidence="5" id="KW-0547">Nucleotide-binding</keyword>
<protein>
    <recommendedName>
        <fullName evidence="2">histidine kinase</fullName>
        <ecNumber evidence="2">2.7.13.3</ecNumber>
    </recommendedName>
</protein>
<dbReference type="Gene3D" id="3.30.565.10">
    <property type="entry name" value="Histidine kinase-like ATPase, C-terminal domain"/>
    <property type="match status" value="1"/>
</dbReference>
<keyword evidence="9" id="KW-0812">Transmembrane</keyword>
<dbReference type="InterPro" id="IPR036097">
    <property type="entry name" value="HisK_dim/P_sf"/>
</dbReference>
<keyword evidence="9" id="KW-1133">Transmembrane helix</keyword>
<evidence type="ECO:0000259" key="10">
    <source>
        <dbReference type="PROSITE" id="PS50109"/>
    </source>
</evidence>
<keyword evidence="7" id="KW-0067">ATP-binding</keyword>
<dbReference type="InterPro" id="IPR005467">
    <property type="entry name" value="His_kinase_dom"/>
</dbReference>
<comment type="catalytic activity">
    <reaction evidence="1">
        <text>ATP + protein L-histidine = ADP + protein N-phospho-L-histidine.</text>
        <dbReference type="EC" id="2.7.13.3"/>
    </reaction>
</comment>
<evidence type="ECO:0000256" key="5">
    <source>
        <dbReference type="ARBA" id="ARBA00022741"/>
    </source>
</evidence>
<proteinExistence type="predicted"/>
<dbReference type="InterPro" id="IPR036890">
    <property type="entry name" value="HATPase_C_sf"/>
</dbReference>
<dbReference type="SMART" id="SM00388">
    <property type="entry name" value="HisKA"/>
    <property type="match status" value="1"/>
</dbReference>
<evidence type="ECO:0000256" key="2">
    <source>
        <dbReference type="ARBA" id="ARBA00012438"/>
    </source>
</evidence>
<dbReference type="PROSITE" id="PS50109">
    <property type="entry name" value="HIS_KIN"/>
    <property type="match status" value="1"/>
</dbReference>
<feature type="transmembrane region" description="Helical" evidence="9">
    <location>
        <begin position="38"/>
        <end position="56"/>
    </location>
</feature>
<evidence type="ECO:0000256" key="6">
    <source>
        <dbReference type="ARBA" id="ARBA00022777"/>
    </source>
</evidence>
<evidence type="ECO:0000256" key="8">
    <source>
        <dbReference type="ARBA" id="ARBA00023012"/>
    </source>
</evidence>
<dbReference type="Pfam" id="PF02518">
    <property type="entry name" value="HATPase_c"/>
    <property type="match status" value="1"/>
</dbReference>
<dbReference type="RefSeq" id="WP_211682326.1">
    <property type="nucleotide sequence ID" value="NZ_JAGRQH010000006.1"/>
</dbReference>
<dbReference type="PRINTS" id="PR00344">
    <property type="entry name" value="BCTRLSENSOR"/>
</dbReference>
<feature type="transmembrane region" description="Helical" evidence="9">
    <location>
        <begin position="62"/>
        <end position="83"/>
    </location>
</feature>
<dbReference type="InterPro" id="IPR003594">
    <property type="entry name" value="HATPase_dom"/>
</dbReference>
<dbReference type="SMART" id="SM00387">
    <property type="entry name" value="HATPase_c"/>
    <property type="match status" value="1"/>
</dbReference>
<dbReference type="PANTHER" id="PTHR43065:SF46">
    <property type="entry name" value="C4-DICARBOXYLATE TRANSPORT SENSOR PROTEIN DCTB"/>
    <property type="match status" value="1"/>
</dbReference>
<keyword evidence="3" id="KW-0597">Phosphoprotein</keyword>
<feature type="domain" description="Histidine kinase" evidence="10">
    <location>
        <begin position="115"/>
        <end position="331"/>
    </location>
</feature>
<dbReference type="SUPFAM" id="SSF47384">
    <property type="entry name" value="Homodimeric domain of signal transducing histidine kinase"/>
    <property type="match status" value="1"/>
</dbReference>
<keyword evidence="12" id="KW-1185">Reference proteome</keyword>
<evidence type="ECO:0000256" key="4">
    <source>
        <dbReference type="ARBA" id="ARBA00022679"/>
    </source>
</evidence>
<dbReference type="Gene3D" id="1.10.287.130">
    <property type="match status" value="1"/>
</dbReference>
<name>A0ABS5E8F6_9PROT</name>
<evidence type="ECO:0000256" key="1">
    <source>
        <dbReference type="ARBA" id="ARBA00000085"/>
    </source>
</evidence>
<dbReference type="InterPro" id="IPR004358">
    <property type="entry name" value="Sig_transdc_His_kin-like_C"/>
</dbReference>
<comment type="caution">
    <text evidence="11">The sequence shown here is derived from an EMBL/GenBank/DDBJ whole genome shotgun (WGS) entry which is preliminary data.</text>
</comment>
<evidence type="ECO:0000256" key="7">
    <source>
        <dbReference type="ARBA" id="ARBA00022840"/>
    </source>
</evidence>
<dbReference type="InterPro" id="IPR003661">
    <property type="entry name" value="HisK_dim/P_dom"/>
</dbReference>
<evidence type="ECO:0000313" key="12">
    <source>
        <dbReference type="Proteomes" id="UP000677812"/>
    </source>
</evidence>
<gene>
    <name evidence="11" type="ORF">KB213_08885</name>
</gene>
<dbReference type="PANTHER" id="PTHR43065">
    <property type="entry name" value="SENSOR HISTIDINE KINASE"/>
    <property type="match status" value="1"/>
</dbReference>
<organism evidence="11 12">
    <name type="scientific">Neokomagataea anthophila</name>
    <dbReference type="NCBI Taxonomy" id="2826925"/>
    <lineage>
        <taxon>Bacteria</taxon>
        <taxon>Pseudomonadati</taxon>
        <taxon>Pseudomonadota</taxon>
        <taxon>Alphaproteobacteria</taxon>
        <taxon>Acetobacterales</taxon>
        <taxon>Acetobacteraceae</taxon>
        <taxon>Neokomagataea</taxon>
    </lineage>
</organism>
<dbReference type="EC" id="2.7.13.3" evidence="2"/>
<reference evidence="11 12" key="1">
    <citation type="submission" date="2021-04" db="EMBL/GenBank/DDBJ databases">
        <title>The complete genome sequence of Neokomagataea sp. TBRC 2177.</title>
        <authorList>
            <person name="Charoenyingcharoen P."/>
            <person name="Yukphan P."/>
        </authorList>
    </citation>
    <scope>NUCLEOTIDE SEQUENCE [LARGE SCALE GENOMIC DNA]</scope>
    <source>
        <strain evidence="11 12">TBRC 2177</strain>
    </source>
</reference>
<keyword evidence="8" id="KW-0902">Two-component regulatory system</keyword>
<dbReference type="CDD" id="cd00075">
    <property type="entry name" value="HATPase"/>
    <property type="match status" value="1"/>
</dbReference>
<dbReference type="SUPFAM" id="SSF55874">
    <property type="entry name" value="ATPase domain of HSP90 chaperone/DNA topoisomerase II/histidine kinase"/>
    <property type="match status" value="1"/>
</dbReference>
<evidence type="ECO:0000313" key="11">
    <source>
        <dbReference type="EMBL" id="MBR0560164.1"/>
    </source>
</evidence>
<dbReference type="CDD" id="cd00082">
    <property type="entry name" value="HisKA"/>
    <property type="match status" value="1"/>
</dbReference>
<dbReference type="Proteomes" id="UP000677812">
    <property type="component" value="Unassembled WGS sequence"/>
</dbReference>
<accession>A0ABS5E8F6</accession>
<keyword evidence="6" id="KW-0418">Kinase</keyword>
<dbReference type="Pfam" id="PF00512">
    <property type="entry name" value="HisKA"/>
    <property type="match status" value="1"/>
</dbReference>
<keyword evidence="9" id="KW-0472">Membrane</keyword>